<organism evidence="4 5">
    <name type="scientific">Exophiala dermatitidis</name>
    <name type="common">Black yeast-like fungus</name>
    <name type="synonym">Wangiella dermatitidis</name>
    <dbReference type="NCBI Taxonomy" id="5970"/>
    <lineage>
        <taxon>Eukaryota</taxon>
        <taxon>Fungi</taxon>
        <taxon>Dikarya</taxon>
        <taxon>Ascomycota</taxon>
        <taxon>Pezizomycotina</taxon>
        <taxon>Eurotiomycetes</taxon>
        <taxon>Chaetothyriomycetidae</taxon>
        <taxon>Chaetothyriales</taxon>
        <taxon>Herpotrichiellaceae</taxon>
        <taxon>Exophiala</taxon>
    </lineage>
</organism>
<comment type="caution">
    <text evidence="4">The sequence shown here is derived from an EMBL/GenBank/DDBJ whole genome shotgun (WGS) entry which is preliminary data.</text>
</comment>
<dbReference type="Proteomes" id="UP001161757">
    <property type="component" value="Unassembled WGS sequence"/>
</dbReference>
<dbReference type="InterPro" id="IPR001680">
    <property type="entry name" value="WD40_rpt"/>
</dbReference>
<dbReference type="AlphaFoldDB" id="A0AAN6ISK5"/>
<sequence length="350" mass="37591">MSRTYHQRASCAPSQQHDVYIYAIAPLIGNGLAAITSADELIFLPRDTLNVAGVSRLKHTPHELTSLVVTDGGSTAICAGGDGVVALFDVRTQSRTAEFRTGKPVNALACAGSDVAFGGEAIVSVWDRRQNRFRWQNTEINDEITALAYHPSQPNLLLSGGDDGLVSIFDTNIAEEEDSLVQAVNHGPIHKAGFLGSSDLYALSSDQNLALHSLTLQDTDTPEPAPDQLGDLRPIIPCEYVIDVFRSGVDHVVACGSHSKSRVDLVPVNRGLKLDAAPRIVLEGAHGEDVVRSIFADDSSGVIYTAGEDGRIAAFGPAERQPDPEPSLQERARSPKFKKGLATEARFKPY</sequence>
<evidence type="ECO:0000256" key="1">
    <source>
        <dbReference type="ARBA" id="ARBA00022574"/>
    </source>
</evidence>
<dbReference type="EMBL" id="JAJGCB010000015">
    <property type="protein sequence ID" value="KAJ8989100.1"/>
    <property type="molecule type" value="Genomic_DNA"/>
</dbReference>
<feature type="region of interest" description="Disordered" evidence="3">
    <location>
        <begin position="313"/>
        <end position="336"/>
    </location>
</feature>
<accession>A0AAN6ISK5</accession>
<dbReference type="SUPFAM" id="SSF50978">
    <property type="entry name" value="WD40 repeat-like"/>
    <property type="match status" value="1"/>
</dbReference>
<dbReference type="SMART" id="SM00320">
    <property type="entry name" value="WD40"/>
    <property type="match status" value="4"/>
</dbReference>
<reference evidence="4" key="1">
    <citation type="submission" date="2023-01" db="EMBL/GenBank/DDBJ databases">
        <title>Exophiala dermititidis isolated from Cystic Fibrosis Patient.</title>
        <authorList>
            <person name="Kurbessoian T."/>
            <person name="Crocker A."/>
            <person name="Murante D."/>
            <person name="Hogan D.A."/>
            <person name="Stajich J.E."/>
        </authorList>
    </citation>
    <scope>NUCLEOTIDE SEQUENCE</scope>
    <source>
        <strain evidence="4">Ex8</strain>
    </source>
</reference>
<proteinExistence type="predicted"/>
<dbReference type="Gene3D" id="2.130.10.10">
    <property type="entry name" value="YVTN repeat-like/Quinoprotein amine dehydrogenase"/>
    <property type="match status" value="1"/>
</dbReference>
<dbReference type="PANTHER" id="PTHR22889:SF0">
    <property type="entry name" value="WD REPEAT-CONTAINING PROTEIN 89"/>
    <property type="match status" value="1"/>
</dbReference>
<dbReference type="InterPro" id="IPR036322">
    <property type="entry name" value="WD40_repeat_dom_sf"/>
</dbReference>
<dbReference type="InterPro" id="IPR039328">
    <property type="entry name" value="WDR89"/>
</dbReference>
<dbReference type="Pfam" id="PF00400">
    <property type="entry name" value="WD40"/>
    <property type="match status" value="1"/>
</dbReference>
<dbReference type="InterPro" id="IPR015943">
    <property type="entry name" value="WD40/YVTN_repeat-like_dom_sf"/>
</dbReference>
<evidence type="ECO:0000313" key="5">
    <source>
        <dbReference type="Proteomes" id="UP001161757"/>
    </source>
</evidence>
<evidence type="ECO:0000256" key="3">
    <source>
        <dbReference type="SAM" id="MobiDB-lite"/>
    </source>
</evidence>
<gene>
    <name evidence="4" type="ORF">HRR80_006827</name>
</gene>
<evidence type="ECO:0008006" key="6">
    <source>
        <dbReference type="Google" id="ProtNLM"/>
    </source>
</evidence>
<feature type="compositionally biased region" description="Basic and acidic residues" evidence="3">
    <location>
        <begin position="320"/>
        <end position="333"/>
    </location>
</feature>
<keyword evidence="2" id="KW-0677">Repeat</keyword>
<protein>
    <recommendedName>
        <fullName evidence="6">WD repeat-containing protein</fullName>
    </recommendedName>
</protein>
<dbReference type="PANTHER" id="PTHR22889">
    <property type="entry name" value="WD REPEAT-CONTAINING PROTEIN 89"/>
    <property type="match status" value="1"/>
</dbReference>
<evidence type="ECO:0000256" key="2">
    <source>
        <dbReference type="ARBA" id="ARBA00022737"/>
    </source>
</evidence>
<name>A0AAN6ISK5_EXODE</name>
<evidence type="ECO:0000313" key="4">
    <source>
        <dbReference type="EMBL" id="KAJ8989100.1"/>
    </source>
</evidence>
<keyword evidence="1" id="KW-0853">WD repeat</keyword>